<feature type="region of interest" description="Disordered" evidence="2">
    <location>
        <begin position="1"/>
        <end position="22"/>
    </location>
</feature>
<proteinExistence type="predicted"/>
<organism evidence="3">
    <name type="scientific">marine sediment metagenome</name>
    <dbReference type="NCBI Taxonomy" id="412755"/>
    <lineage>
        <taxon>unclassified sequences</taxon>
        <taxon>metagenomes</taxon>
        <taxon>ecological metagenomes</taxon>
    </lineage>
</organism>
<feature type="compositionally biased region" description="Basic and acidic residues" evidence="2">
    <location>
        <begin position="110"/>
        <end position="126"/>
    </location>
</feature>
<accession>X1SJS3</accession>
<comment type="caution">
    <text evidence="3">The sequence shown here is derived from an EMBL/GenBank/DDBJ whole genome shotgun (WGS) entry which is preliminary data.</text>
</comment>
<gene>
    <name evidence="3" type="ORF">S12H4_26906</name>
</gene>
<reference evidence="3" key="1">
    <citation type="journal article" date="2014" name="Front. Microbiol.">
        <title>High frequency of phylogenetically diverse reductive dehalogenase-homologous genes in deep subseafloor sedimentary metagenomes.</title>
        <authorList>
            <person name="Kawai M."/>
            <person name="Futagami T."/>
            <person name="Toyoda A."/>
            <person name="Takaki Y."/>
            <person name="Nishi S."/>
            <person name="Hori S."/>
            <person name="Arai W."/>
            <person name="Tsubouchi T."/>
            <person name="Morono Y."/>
            <person name="Uchiyama I."/>
            <person name="Ito T."/>
            <person name="Fujiyama A."/>
            <person name="Inagaki F."/>
            <person name="Takami H."/>
        </authorList>
    </citation>
    <scope>NUCLEOTIDE SEQUENCE</scope>
    <source>
        <strain evidence="3">Expedition CK06-06</strain>
    </source>
</reference>
<evidence type="ECO:0000256" key="1">
    <source>
        <dbReference type="SAM" id="Coils"/>
    </source>
</evidence>
<feature type="non-terminal residue" evidence="3">
    <location>
        <position position="151"/>
    </location>
</feature>
<feature type="coiled-coil region" evidence="1">
    <location>
        <begin position="73"/>
        <end position="100"/>
    </location>
</feature>
<keyword evidence="1" id="KW-0175">Coiled coil</keyword>
<evidence type="ECO:0000313" key="3">
    <source>
        <dbReference type="EMBL" id="GAI93297.1"/>
    </source>
</evidence>
<sequence length="151" mass="17424">MDGLAEKEQDAPEIDGMESNIQDSFDVDLLGDTFNNEQNLFIEEEKPVVQELEKKVDPEIVIETKEEVKPATVEELMSKITGLNETLAEERGRKHEAQQQVINLTNGQQPKKEEPKAEEFDWQKPEKTIEKIKNDLRQENQLNFLNMSQAQ</sequence>
<feature type="compositionally biased region" description="Basic and acidic residues" evidence="2">
    <location>
        <begin position="1"/>
        <end position="10"/>
    </location>
</feature>
<protein>
    <submittedName>
        <fullName evidence="3">Uncharacterized protein</fullName>
    </submittedName>
</protein>
<dbReference type="AlphaFoldDB" id="X1SJS3"/>
<dbReference type="EMBL" id="BARW01015312">
    <property type="protein sequence ID" value="GAI93297.1"/>
    <property type="molecule type" value="Genomic_DNA"/>
</dbReference>
<evidence type="ECO:0000256" key="2">
    <source>
        <dbReference type="SAM" id="MobiDB-lite"/>
    </source>
</evidence>
<name>X1SJS3_9ZZZZ</name>
<feature type="region of interest" description="Disordered" evidence="2">
    <location>
        <begin position="102"/>
        <end position="126"/>
    </location>
</feature>